<dbReference type="GO" id="GO:0016818">
    <property type="term" value="F:hydrolase activity, acting on acid anhydrides, in phosphorus-containing anhydrides"/>
    <property type="evidence" value="ECO:0007669"/>
    <property type="project" value="InterPro"/>
</dbReference>
<dbReference type="InterPro" id="IPR006554">
    <property type="entry name" value="Helicase-like_DEXD_c2"/>
</dbReference>
<dbReference type="SUPFAM" id="SSF52540">
    <property type="entry name" value="P-loop containing nucleoside triphosphate hydrolases"/>
    <property type="match status" value="1"/>
</dbReference>
<evidence type="ECO:0000259" key="4">
    <source>
        <dbReference type="PROSITE" id="PS51193"/>
    </source>
</evidence>
<dbReference type="InterPro" id="IPR010614">
    <property type="entry name" value="RAD3-like_helicase_DEAD"/>
</dbReference>
<dbReference type="GO" id="GO:0003677">
    <property type="term" value="F:DNA binding"/>
    <property type="evidence" value="ECO:0007669"/>
    <property type="project" value="InterPro"/>
</dbReference>
<feature type="domain" description="Helicase ATP-binding" evidence="4">
    <location>
        <begin position="22"/>
        <end position="275"/>
    </location>
</feature>
<evidence type="ECO:0000256" key="3">
    <source>
        <dbReference type="ARBA" id="ARBA00022840"/>
    </source>
</evidence>
<keyword evidence="1" id="KW-0547">Nucleotide-binding</keyword>
<keyword evidence="6" id="KW-1185">Reference proteome</keyword>
<gene>
    <name evidence="5" type="ORF">SASPL_134587</name>
</gene>
<dbReference type="GO" id="GO:0005634">
    <property type="term" value="C:nucleus"/>
    <property type="evidence" value="ECO:0007669"/>
    <property type="project" value="TreeGrafter"/>
</dbReference>
<dbReference type="Pfam" id="PF06733">
    <property type="entry name" value="DEAD_2"/>
    <property type="match status" value="1"/>
</dbReference>
<name>A0A8X8WX40_SALSN</name>
<dbReference type="PANTHER" id="PTHR11472">
    <property type="entry name" value="DNA REPAIR DEAD HELICASE RAD3/XP-D SUBFAMILY MEMBER"/>
    <property type="match status" value="1"/>
</dbReference>
<dbReference type="SMART" id="SM00488">
    <property type="entry name" value="DEXDc2"/>
    <property type="match status" value="1"/>
</dbReference>
<dbReference type="PROSITE" id="PS51193">
    <property type="entry name" value="HELICASE_ATP_BIND_2"/>
    <property type="match status" value="1"/>
</dbReference>
<dbReference type="GO" id="GO:0005524">
    <property type="term" value="F:ATP binding"/>
    <property type="evidence" value="ECO:0007669"/>
    <property type="project" value="UniProtKB-KW"/>
</dbReference>
<keyword evidence="2" id="KW-0378">Hydrolase</keyword>
<proteinExistence type="predicted"/>
<dbReference type="GO" id="GO:0006289">
    <property type="term" value="P:nucleotide-excision repair"/>
    <property type="evidence" value="ECO:0007669"/>
    <property type="project" value="TreeGrafter"/>
</dbReference>
<evidence type="ECO:0000256" key="1">
    <source>
        <dbReference type="ARBA" id="ARBA00022741"/>
    </source>
</evidence>
<dbReference type="EMBL" id="PNBA02000013">
    <property type="protein sequence ID" value="KAG6402394.1"/>
    <property type="molecule type" value="Genomic_DNA"/>
</dbReference>
<dbReference type="GO" id="GO:1990918">
    <property type="term" value="P:double-strand break repair involved in meiotic recombination"/>
    <property type="evidence" value="ECO:0007669"/>
    <property type="project" value="TreeGrafter"/>
</dbReference>
<reference evidence="5" key="2">
    <citation type="submission" date="2020-08" db="EMBL/GenBank/DDBJ databases">
        <title>Plant Genome Project.</title>
        <authorList>
            <person name="Zhang R.-G."/>
        </authorList>
    </citation>
    <scope>NUCLEOTIDE SEQUENCE</scope>
    <source>
        <strain evidence="5">Huo1</strain>
        <tissue evidence="5">Leaf</tissue>
    </source>
</reference>
<dbReference type="InterPro" id="IPR014013">
    <property type="entry name" value="Helic_SF1/SF2_ATP-bd_DinG/Rad3"/>
</dbReference>
<dbReference type="GO" id="GO:0003678">
    <property type="term" value="F:DNA helicase activity"/>
    <property type="evidence" value="ECO:0007669"/>
    <property type="project" value="InterPro"/>
</dbReference>
<keyword evidence="3" id="KW-0067">ATP-binding</keyword>
<dbReference type="AlphaFoldDB" id="A0A8X8WX40"/>
<comment type="caution">
    <text evidence="5">The sequence shown here is derived from an EMBL/GenBank/DDBJ whole genome shotgun (WGS) entry which is preliminary data.</text>
</comment>
<evidence type="ECO:0000256" key="2">
    <source>
        <dbReference type="ARBA" id="ARBA00022801"/>
    </source>
</evidence>
<evidence type="ECO:0000313" key="6">
    <source>
        <dbReference type="Proteomes" id="UP000298416"/>
    </source>
</evidence>
<sequence length="560" mass="62779">MEESTSNREREESTSTTLSIVRIPVKFPYAKAYGTQMAFMTSVIKALNNHSHGLLESPTGTGKSVSLLCAAIRSQAPKEKHHLSFMHRNRTHGQLAQVINEYKKSSYWIPRAVLGSRKQLCTNDSIRGEVNVDELCGWLLSEEDSCKEYKNFQMVKAHFLPSDDCSRPVLDIEDSVNVGLRVKGCSYFASRAMVEEAELIFCPYDYIINPAIREGHKINLPGSVIILDEAHNIDDVARECGSIDLEEEYLLELKTDLAQLSMIDDMTYRPLLEMTKGILGWIDRRKNTLGSDVKCRCWTGDEALKELEDASISLQNFGNLQDLSFVKAIKAATEVKSDMHRLRRKVWFFSTLCYFFSEIHSFDLALQRASKKVEDVWTSTYTFSLWCLNPAVVFKGIAELAQSVILTSGTLSPLNTFSSELGVKFDTSLQAQHVINVKSQVWAAVISTGPNAQPLNGNFSSADKIEYQDAVGRSLAEIYKVVPGGCLYLQQPITGKKYQTTTGNNFVDFGQRSANGILVFNFVRATEVSIQWLGIRPSGDHGCPHLWKIVIKLLVSEKHT</sequence>
<dbReference type="InterPro" id="IPR002464">
    <property type="entry name" value="DNA/RNA_helicase_DEAH_CS"/>
</dbReference>
<dbReference type="InterPro" id="IPR027417">
    <property type="entry name" value="P-loop_NTPase"/>
</dbReference>
<dbReference type="Gene3D" id="3.40.50.300">
    <property type="entry name" value="P-loop containing nucleotide triphosphate hydrolases"/>
    <property type="match status" value="1"/>
</dbReference>
<dbReference type="InterPro" id="IPR045028">
    <property type="entry name" value="DinG/Rad3-like"/>
</dbReference>
<dbReference type="Proteomes" id="UP000298416">
    <property type="component" value="Unassembled WGS sequence"/>
</dbReference>
<dbReference type="PROSITE" id="PS00690">
    <property type="entry name" value="DEAH_ATP_HELICASE"/>
    <property type="match status" value="1"/>
</dbReference>
<protein>
    <recommendedName>
        <fullName evidence="4">Helicase ATP-binding domain-containing protein</fullName>
    </recommendedName>
</protein>
<organism evidence="5">
    <name type="scientific">Salvia splendens</name>
    <name type="common">Scarlet sage</name>
    <dbReference type="NCBI Taxonomy" id="180675"/>
    <lineage>
        <taxon>Eukaryota</taxon>
        <taxon>Viridiplantae</taxon>
        <taxon>Streptophyta</taxon>
        <taxon>Embryophyta</taxon>
        <taxon>Tracheophyta</taxon>
        <taxon>Spermatophyta</taxon>
        <taxon>Magnoliopsida</taxon>
        <taxon>eudicotyledons</taxon>
        <taxon>Gunneridae</taxon>
        <taxon>Pentapetalae</taxon>
        <taxon>asterids</taxon>
        <taxon>lamiids</taxon>
        <taxon>Lamiales</taxon>
        <taxon>Lamiaceae</taxon>
        <taxon>Nepetoideae</taxon>
        <taxon>Mentheae</taxon>
        <taxon>Salviinae</taxon>
        <taxon>Salvia</taxon>
        <taxon>Salvia subgen. Calosphace</taxon>
        <taxon>core Calosphace</taxon>
    </lineage>
</organism>
<dbReference type="PANTHER" id="PTHR11472:SF47">
    <property type="entry name" value="FANCONI ANEMIA GROUP J PROTEIN"/>
    <property type="match status" value="1"/>
</dbReference>
<accession>A0A8X8WX40</accession>
<reference evidence="5" key="1">
    <citation type="submission" date="2018-01" db="EMBL/GenBank/DDBJ databases">
        <authorList>
            <person name="Mao J.F."/>
        </authorList>
    </citation>
    <scope>NUCLEOTIDE SEQUENCE</scope>
    <source>
        <strain evidence="5">Huo1</strain>
        <tissue evidence="5">Leaf</tissue>
    </source>
</reference>
<evidence type="ECO:0000313" key="5">
    <source>
        <dbReference type="EMBL" id="KAG6402394.1"/>
    </source>
</evidence>